<gene>
    <name evidence="1" type="ORF">MGWOODY_Smn2394</name>
</gene>
<proteinExistence type="predicted"/>
<reference evidence="1" key="1">
    <citation type="submission" date="2015-10" db="EMBL/GenBank/DDBJ databases">
        <authorList>
            <person name="Gilbert D.G."/>
        </authorList>
    </citation>
    <scope>NUCLEOTIDE SEQUENCE</scope>
</reference>
<accession>A0A160TLT2</accession>
<protein>
    <recommendedName>
        <fullName evidence="2">Homogentisate 1,2-dioxygenase</fullName>
    </recommendedName>
</protein>
<sequence>MTAAVDSASLADMSLAPGAAVDLALAPTPAVTYALRPSRPGGSVSHGGMAAVTIGEAGTYRVAIGSAAWLDIVKDGASLESVGHGHGPACSGIRKMVDFALKPGSYVLQIVGNGSATLPLTIVKLP</sequence>
<evidence type="ECO:0000313" key="1">
    <source>
        <dbReference type="EMBL" id="CUS45531.1"/>
    </source>
</evidence>
<dbReference type="AlphaFoldDB" id="A0A160TLT2"/>
<organism evidence="1">
    <name type="scientific">hydrothermal vent metagenome</name>
    <dbReference type="NCBI Taxonomy" id="652676"/>
    <lineage>
        <taxon>unclassified sequences</taxon>
        <taxon>metagenomes</taxon>
        <taxon>ecological metagenomes</taxon>
    </lineage>
</organism>
<name>A0A160TLT2_9ZZZZ</name>
<evidence type="ECO:0008006" key="2">
    <source>
        <dbReference type="Google" id="ProtNLM"/>
    </source>
</evidence>
<dbReference type="EMBL" id="CZQE01000274">
    <property type="protein sequence ID" value="CUS45531.1"/>
    <property type="molecule type" value="Genomic_DNA"/>
</dbReference>